<proteinExistence type="inferred from homology"/>
<gene>
    <name evidence="9" type="primary">flgC</name>
    <name evidence="9" type="ORF">SIID45300_00319</name>
</gene>
<dbReference type="PANTHER" id="PTHR30435">
    <property type="entry name" value="FLAGELLAR PROTEIN"/>
    <property type="match status" value="1"/>
</dbReference>
<keyword evidence="9" id="KW-0969">Cilium</keyword>
<dbReference type="Pfam" id="PF00460">
    <property type="entry name" value="Flg_bb_rod"/>
    <property type="match status" value="1"/>
</dbReference>
<feature type="domain" description="Flagellar basal-body/hook protein C-terminal" evidence="8">
    <location>
        <begin position="95"/>
        <end position="139"/>
    </location>
</feature>
<comment type="similarity">
    <text evidence="2">Belongs to the flagella basal body rod proteins family.</text>
</comment>
<dbReference type="EMBL" id="BAAFGK010000001">
    <property type="protein sequence ID" value="GAB0056020.1"/>
    <property type="molecule type" value="Genomic_DNA"/>
</dbReference>
<evidence type="ECO:0000256" key="4">
    <source>
        <dbReference type="ARBA" id="ARBA00023143"/>
    </source>
</evidence>
<organism evidence="9 10">
    <name type="scientific">Candidatus Magnetaquiglobus chichijimensis</name>
    <dbReference type="NCBI Taxonomy" id="3141448"/>
    <lineage>
        <taxon>Bacteria</taxon>
        <taxon>Pseudomonadati</taxon>
        <taxon>Pseudomonadota</taxon>
        <taxon>Magnetococcia</taxon>
        <taxon>Magnetococcales</taxon>
        <taxon>Candidatus Magnetaquicoccaceae</taxon>
        <taxon>Candidatus Magnetaquiglobus</taxon>
    </lineage>
</organism>
<keyword evidence="9" id="KW-0966">Cell projection</keyword>
<evidence type="ECO:0000256" key="6">
    <source>
        <dbReference type="RuleBase" id="RU362062"/>
    </source>
</evidence>
<evidence type="ECO:0000259" key="7">
    <source>
        <dbReference type="Pfam" id="PF00460"/>
    </source>
</evidence>
<accession>A0ABQ0C552</accession>
<feature type="domain" description="Flagellar basal body rod protein N-terminal" evidence="7">
    <location>
        <begin position="9"/>
        <end position="35"/>
    </location>
</feature>
<evidence type="ECO:0000259" key="8">
    <source>
        <dbReference type="Pfam" id="PF06429"/>
    </source>
</evidence>
<comment type="subcellular location">
    <subcellularLocation>
        <location evidence="1 6">Bacterial flagellum basal body</location>
    </subcellularLocation>
</comment>
<comment type="subunit">
    <text evidence="5 6">The basal body constitutes a major portion of the flagellar organelle and consists of four rings (L,P,S, and M) mounted on a central rod. The rod consists of about 26 subunits of FlgG in the distal portion, and FlgB, FlgC and FlgF are thought to build up the proximal portion of the rod with about 6 subunits each.</text>
</comment>
<keyword evidence="10" id="KW-1185">Reference proteome</keyword>
<dbReference type="PANTHER" id="PTHR30435:SF2">
    <property type="entry name" value="FLAGELLAR BASAL-BODY ROD PROTEIN FLGC"/>
    <property type="match status" value="1"/>
</dbReference>
<comment type="caution">
    <text evidence="9">The sequence shown here is derived from an EMBL/GenBank/DDBJ whole genome shotgun (WGS) entry which is preliminary data.</text>
</comment>
<evidence type="ECO:0000313" key="9">
    <source>
        <dbReference type="EMBL" id="GAB0056020.1"/>
    </source>
</evidence>
<dbReference type="NCBIfam" id="TIGR01395">
    <property type="entry name" value="FlgC"/>
    <property type="match status" value="1"/>
</dbReference>
<keyword evidence="9" id="KW-0282">Flagellum</keyword>
<keyword evidence="4 6" id="KW-0975">Bacterial flagellum</keyword>
<name>A0ABQ0C552_9PROT</name>
<sequence length="142" mass="15625">MDDFLTSFRVTSSGLSAQRLRLNIIAENLANAQTTRTPEGGPYKRKDPVFSAKSFDEMLSREQMAATTGVAVERIHVDERPPRMQYDPSHPDANAQGYVAMPNVDPTAEMVNMMAASRAYESNVTVLNASKAMAMKALEIGR</sequence>
<dbReference type="RefSeq" id="WP_420903731.1">
    <property type="nucleotide sequence ID" value="NZ_BAAFGK010000001.1"/>
</dbReference>
<dbReference type="InterPro" id="IPR006299">
    <property type="entry name" value="FlgC"/>
</dbReference>
<dbReference type="Proteomes" id="UP001628193">
    <property type="component" value="Unassembled WGS sequence"/>
</dbReference>
<evidence type="ECO:0000256" key="1">
    <source>
        <dbReference type="ARBA" id="ARBA00004117"/>
    </source>
</evidence>
<evidence type="ECO:0000256" key="3">
    <source>
        <dbReference type="ARBA" id="ARBA00017941"/>
    </source>
</evidence>
<evidence type="ECO:0000313" key="10">
    <source>
        <dbReference type="Proteomes" id="UP001628193"/>
    </source>
</evidence>
<evidence type="ECO:0000256" key="5">
    <source>
        <dbReference type="ARBA" id="ARBA00025933"/>
    </source>
</evidence>
<reference evidence="9 10" key="1">
    <citation type="submission" date="2024-09" db="EMBL/GenBank/DDBJ databases">
        <title>Draft genome sequence of Candidatus Magnetaquicoccaceae bacterium FCR-1.</title>
        <authorList>
            <person name="Shimoshige H."/>
            <person name="Shimamura S."/>
            <person name="Taoka A."/>
            <person name="Kobayashi H."/>
            <person name="Maekawa T."/>
        </authorList>
    </citation>
    <scope>NUCLEOTIDE SEQUENCE [LARGE SCALE GENOMIC DNA]</scope>
    <source>
        <strain evidence="9 10">FCR-1</strain>
    </source>
</reference>
<dbReference type="InterPro" id="IPR010930">
    <property type="entry name" value="Flg_bb/hook_C_dom"/>
</dbReference>
<dbReference type="Pfam" id="PF06429">
    <property type="entry name" value="Flg_bbr_C"/>
    <property type="match status" value="1"/>
</dbReference>
<evidence type="ECO:0000256" key="2">
    <source>
        <dbReference type="ARBA" id="ARBA00009677"/>
    </source>
</evidence>
<protein>
    <recommendedName>
        <fullName evidence="3 6">Flagellar basal-body rod protein FlgC</fullName>
    </recommendedName>
</protein>
<dbReference type="InterPro" id="IPR001444">
    <property type="entry name" value="Flag_bb_rod_N"/>
</dbReference>